<organism evidence="1 2">
    <name type="scientific">Neophaeococcomyces mojaviensis</name>
    <dbReference type="NCBI Taxonomy" id="3383035"/>
    <lineage>
        <taxon>Eukaryota</taxon>
        <taxon>Fungi</taxon>
        <taxon>Dikarya</taxon>
        <taxon>Ascomycota</taxon>
        <taxon>Pezizomycotina</taxon>
        <taxon>Eurotiomycetes</taxon>
        <taxon>Chaetothyriomycetidae</taxon>
        <taxon>Chaetothyriales</taxon>
        <taxon>Chaetothyriales incertae sedis</taxon>
        <taxon>Neophaeococcomyces</taxon>
    </lineage>
</organism>
<keyword evidence="2" id="KW-1185">Reference proteome</keyword>
<reference evidence="1" key="1">
    <citation type="submission" date="2022-10" db="EMBL/GenBank/DDBJ databases">
        <title>Culturing micro-colonial fungi from biological soil crusts in the Mojave desert and describing Neophaeococcomyces mojavensis, and introducing the new genera and species Taxawa tesnikishii.</title>
        <authorList>
            <person name="Kurbessoian T."/>
            <person name="Stajich J.E."/>
        </authorList>
    </citation>
    <scope>NUCLEOTIDE SEQUENCE</scope>
    <source>
        <strain evidence="1">JES_112</strain>
    </source>
</reference>
<protein>
    <submittedName>
        <fullName evidence="1">Uncharacterized protein</fullName>
    </submittedName>
</protein>
<gene>
    <name evidence="1" type="ORF">H2198_005172</name>
</gene>
<comment type="caution">
    <text evidence="1">The sequence shown here is derived from an EMBL/GenBank/DDBJ whole genome shotgun (WGS) entry which is preliminary data.</text>
</comment>
<evidence type="ECO:0000313" key="2">
    <source>
        <dbReference type="Proteomes" id="UP001172386"/>
    </source>
</evidence>
<evidence type="ECO:0000313" key="1">
    <source>
        <dbReference type="EMBL" id="KAJ9656116.1"/>
    </source>
</evidence>
<sequence>MTSTKPVIMIVPGGFCSPQTYEHVEQLLHQQGYETIVLKLTVCGDLSSKTAASREWRDMAEKGVADDVKLIHSLLLPLLDQGRKAVIVAHSYGSVPAMLSIEGQTVAERAERNSIGGIIAYVNVAGFAHPARGKNVFGTDDEPPLMPYHVLEEGILHLGEEAKPLFFSDLSPTAQDTAWSKTYKTQSRKSLLTKPNFIESDIKIPKTYLLCQKDRTVAPAYQESFIKTGGFDNVVNLASGHFPFISMPEDVVKAILDASQE</sequence>
<name>A0ACC3A6F2_9EURO</name>
<dbReference type="Proteomes" id="UP001172386">
    <property type="component" value="Unassembled WGS sequence"/>
</dbReference>
<dbReference type="EMBL" id="JAPDRQ010000083">
    <property type="protein sequence ID" value="KAJ9656116.1"/>
    <property type="molecule type" value="Genomic_DNA"/>
</dbReference>
<accession>A0ACC3A6F2</accession>
<proteinExistence type="predicted"/>